<name>A0A7J6EWC1_CANSA</name>
<dbReference type="GO" id="GO:0006355">
    <property type="term" value="P:regulation of DNA-templated transcription"/>
    <property type="evidence" value="ECO:0007669"/>
    <property type="project" value="InterPro"/>
</dbReference>
<evidence type="ECO:0000256" key="5">
    <source>
        <dbReference type="SAM" id="MobiDB-lite"/>
    </source>
</evidence>
<keyword evidence="4" id="KW-0539">Nucleus</keyword>
<evidence type="ECO:0000313" key="7">
    <source>
        <dbReference type="EMBL" id="KAF4362616.1"/>
    </source>
</evidence>
<dbReference type="EMBL" id="JAATIQ010000309">
    <property type="protein sequence ID" value="KAF4362616.1"/>
    <property type="molecule type" value="Genomic_DNA"/>
</dbReference>
<dbReference type="GO" id="GO:0003677">
    <property type="term" value="F:DNA binding"/>
    <property type="evidence" value="ECO:0007669"/>
    <property type="project" value="UniProtKB-KW"/>
</dbReference>
<keyword evidence="3" id="KW-0804">Transcription</keyword>
<dbReference type="PANTHER" id="PTHR31744">
    <property type="entry name" value="PROTEIN CUP-SHAPED COTYLEDON 2-RELATED"/>
    <property type="match status" value="1"/>
</dbReference>
<protein>
    <recommendedName>
        <fullName evidence="6">NAC domain-containing protein</fullName>
    </recommendedName>
</protein>
<feature type="domain" description="NAC" evidence="6">
    <location>
        <begin position="21"/>
        <end position="176"/>
    </location>
</feature>
<reference evidence="7 8" key="1">
    <citation type="journal article" date="2020" name="bioRxiv">
        <title>Sequence and annotation of 42 cannabis genomes reveals extensive copy number variation in cannabinoid synthesis and pathogen resistance genes.</title>
        <authorList>
            <person name="Mckernan K.J."/>
            <person name="Helbert Y."/>
            <person name="Kane L.T."/>
            <person name="Ebling H."/>
            <person name="Zhang L."/>
            <person name="Liu B."/>
            <person name="Eaton Z."/>
            <person name="Mclaughlin S."/>
            <person name="Kingan S."/>
            <person name="Baybayan P."/>
            <person name="Concepcion G."/>
            <person name="Jordan M."/>
            <person name="Riva A."/>
            <person name="Barbazuk W."/>
            <person name="Harkins T."/>
        </authorList>
    </citation>
    <scope>NUCLEOTIDE SEQUENCE [LARGE SCALE GENOMIC DNA]</scope>
    <source>
        <strain evidence="8">cv. Jamaican Lion 4</strain>
        <tissue evidence="7">Leaf</tissue>
    </source>
</reference>
<gene>
    <name evidence="7" type="ORF">G4B88_026178</name>
</gene>
<comment type="caution">
    <text evidence="7">The sequence shown here is derived from an EMBL/GenBank/DDBJ whole genome shotgun (WGS) entry which is preliminary data.</text>
</comment>
<evidence type="ECO:0000256" key="2">
    <source>
        <dbReference type="ARBA" id="ARBA00023125"/>
    </source>
</evidence>
<dbReference type="InterPro" id="IPR036093">
    <property type="entry name" value="NAC_dom_sf"/>
</dbReference>
<evidence type="ECO:0000256" key="3">
    <source>
        <dbReference type="ARBA" id="ARBA00023163"/>
    </source>
</evidence>
<feature type="compositionally biased region" description="Low complexity" evidence="5">
    <location>
        <begin position="225"/>
        <end position="244"/>
    </location>
</feature>
<dbReference type="SUPFAM" id="SSF101941">
    <property type="entry name" value="NAC domain"/>
    <property type="match status" value="1"/>
</dbReference>
<dbReference type="Proteomes" id="UP000583929">
    <property type="component" value="Unassembled WGS sequence"/>
</dbReference>
<evidence type="ECO:0000256" key="4">
    <source>
        <dbReference type="ARBA" id="ARBA00023242"/>
    </source>
</evidence>
<feature type="region of interest" description="Disordered" evidence="5">
    <location>
        <begin position="223"/>
        <end position="244"/>
    </location>
</feature>
<keyword evidence="8" id="KW-1185">Reference proteome</keyword>
<dbReference type="Pfam" id="PF02365">
    <property type="entry name" value="NAM"/>
    <property type="match status" value="1"/>
</dbReference>
<dbReference type="Gene3D" id="2.170.150.80">
    <property type="entry name" value="NAC domain"/>
    <property type="match status" value="1"/>
</dbReference>
<evidence type="ECO:0000256" key="1">
    <source>
        <dbReference type="ARBA" id="ARBA00023015"/>
    </source>
</evidence>
<evidence type="ECO:0000259" key="6">
    <source>
        <dbReference type="PROSITE" id="PS51005"/>
    </source>
</evidence>
<dbReference type="PROSITE" id="PS51005">
    <property type="entry name" value="NAC"/>
    <property type="match status" value="1"/>
</dbReference>
<accession>A0A7J6EWC1</accession>
<dbReference type="PANTHER" id="PTHR31744:SF93">
    <property type="entry name" value="NAC DOMAIN-CONTAINING PROTEIN"/>
    <property type="match status" value="1"/>
</dbReference>
<proteinExistence type="predicted"/>
<dbReference type="AlphaFoldDB" id="A0A7J6EWC1"/>
<dbReference type="InterPro" id="IPR003441">
    <property type="entry name" value="NAC-dom"/>
</dbReference>
<sequence length="256" mass="29606">MMNNNNNKYNFVRNNNGVIKLPPGFRFQPTDEELVFQYLRCKVFSFPLPPYSSDIVPEIINLSTYDPWDLPSASGDLEQDRYFFSNKEGKYKNGKRSNRRTSCGYWKSTGSDKKIVSSTMKNIVGTRKTLVFYNGKPPHGARTHWFMHEYTLTFDPQQINQNLDQNNWVLCRIFYKERSSKKDVEDDHHHQNNNNNNNIFEPKMFDLVMGCNINYNNNMGTTVVSSSSSSNSSSSSSSNYFNDVSSSNNNNATYNY</sequence>
<evidence type="ECO:0000313" key="8">
    <source>
        <dbReference type="Proteomes" id="UP000583929"/>
    </source>
</evidence>
<keyword evidence="2" id="KW-0238">DNA-binding</keyword>
<organism evidence="7 8">
    <name type="scientific">Cannabis sativa</name>
    <name type="common">Hemp</name>
    <name type="synonym">Marijuana</name>
    <dbReference type="NCBI Taxonomy" id="3483"/>
    <lineage>
        <taxon>Eukaryota</taxon>
        <taxon>Viridiplantae</taxon>
        <taxon>Streptophyta</taxon>
        <taxon>Embryophyta</taxon>
        <taxon>Tracheophyta</taxon>
        <taxon>Spermatophyta</taxon>
        <taxon>Magnoliopsida</taxon>
        <taxon>eudicotyledons</taxon>
        <taxon>Gunneridae</taxon>
        <taxon>Pentapetalae</taxon>
        <taxon>rosids</taxon>
        <taxon>fabids</taxon>
        <taxon>Rosales</taxon>
        <taxon>Cannabaceae</taxon>
        <taxon>Cannabis</taxon>
    </lineage>
</organism>
<keyword evidence="1" id="KW-0805">Transcription regulation</keyword>